<dbReference type="InterPro" id="IPR003200">
    <property type="entry name" value="Nict_dMeBzImd_PRibTrfase"/>
</dbReference>
<sequence>MSNFKLPPSLSIHGNEKIAKDILSRIWGKKGVFTCTVANTLTSTIPGISDAGDTPELTLFTPAADAELLVLGKTVCMKGIPINPGGIPTPATLTQAALEISNMPFFIVNGGCKVKPNLPCIEMGGEYGNYVTSGKAVSNVKKVFENGVILGKMLAHGHDFVVISESCAGGTTTALAVLMAMGIIKENLVSSSSPNNPRELKTKTVMEGLKAAGIGIGDLANDPLKAIGCVGDPMMPANIGIIIGAAKHVPVIVGGGTQMAAVIAAAVKIDPSIVGNIFQGTTRWLMGDPNSNMAKIMDSISPDIPIVYVNMDYSSSPYEGLQAYEWGYIKEGVGCGGSSVAAIIQSSGKVTCDELLEKVHEIYKKIMNFD</sequence>
<gene>
    <name evidence="2" type="ORF">Mpt1_c02300</name>
</gene>
<dbReference type="AlphaFoldDB" id="A0A0A7LAH7"/>
<dbReference type="Proteomes" id="UP000030787">
    <property type="component" value="Chromosome"/>
</dbReference>
<protein>
    <recommendedName>
        <fullName evidence="1">UPF0284 protein Mpt1_c02300</fullName>
    </recommendedName>
</protein>
<dbReference type="HAMAP" id="MF_01086">
    <property type="entry name" value="UPF0284"/>
    <property type="match status" value="1"/>
</dbReference>
<name>A0A0A7LAH7_9ARCH</name>
<dbReference type="InterPro" id="IPR002805">
    <property type="entry name" value="Nict_dMeBzImd_PRibTrfase_arc"/>
</dbReference>
<dbReference type="CDD" id="cd02439">
    <property type="entry name" value="DMB-PRT_CobT"/>
    <property type="match status" value="1"/>
</dbReference>
<reference evidence="2 3" key="1">
    <citation type="journal article" date="2014" name="Appl. Environ. Microbiol.">
        <title>Comparative Genome Analysis of 'Candidatus Methanoplasma termitum' Indicates a New Mode of Energy Metabolism in the Seventh Order of Methanogens.</title>
        <authorList>
            <person name="Lang K."/>
            <person name="Schuldes J."/>
            <person name="Klingl A."/>
            <person name="Poehlein A."/>
            <person name="Daniel R."/>
            <person name="Brune A."/>
        </authorList>
    </citation>
    <scope>NUCLEOTIDE SEQUENCE [LARGE SCALE GENOMIC DNA]</scope>
    <source>
        <strain evidence="3">Mpt1</strain>
    </source>
</reference>
<dbReference type="NCBIfam" id="NF003372">
    <property type="entry name" value="PRK04447.1-5"/>
    <property type="match status" value="1"/>
</dbReference>
<dbReference type="RefSeq" id="WP_052399221.1">
    <property type="nucleotide sequence ID" value="NZ_CP010070.1"/>
</dbReference>
<dbReference type="EMBL" id="CP010070">
    <property type="protein sequence ID" value="AIZ56130.1"/>
    <property type="molecule type" value="Genomic_DNA"/>
</dbReference>
<dbReference type="GeneID" id="24817903"/>
<comment type="similarity">
    <text evidence="1">Belongs to the UPF0284 family.</text>
</comment>
<dbReference type="KEGG" id="mear:Mpt1_c02300"/>
<evidence type="ECO:0000313" key="3">
    <source>
        <dbReference type="Proteomes" id="UP000030787"/>
    </source>
</evidence>
<dbReference type="Pfam" id="PF02277">
    <property type="entry name" value="DBI_PRT"/>
    <property type="match status" value="1"/>
</dbReference>
<dbReference type="GO" id="GO:0008939">
    <property type="term" value="F:nicotinate-nucleotide-dimethylbenzimidazole phosphoribosyltransferase activity"/>
    <property type="evidence" value="ECO:0007669"/>
    <property type="project" value="InterPro"/>
</dbReference>
<evidence type="ECO:0000256" key="1">
    <source>
        <dbReference type="HAMAP-Rule" id="MF_01086"/>
    </source>
</evidence>
<dbReference type="NCBIfam" id="TIGR00303">
    <property type="entry name" value="nicotinate mononucleotide-dependent phosphoribosyltransferase CobT"/>
    <property type="match status" value="1"/>
</dbReference>
<dbReference type="OrthoDB" id="9136at2157"/>
<dbReference type="Gene3D" id="3.40.50.10210">
    <property type="match status" value="1"/>
</dbReference>
<proteinExistence type="inferred from homology"/>
<evidence type="ECO:0000313" key="2">
    <source>
        <dbReference type="EMBL" id="AIZ56130.1"/>
    </source>
</evidence>
<dbReference type="PANTHER" id="PTHR38811:SF1">
    <property type="entry name" value="UPF0284 PROTEIN SLL1500"/>
    <property type="match status" value="1"/>
</dbReference>
<keyword evidence="3" id="KW-1185">Reference proteome</keyword>
<dbReference type="SUPFAM" id="SSF52733">
    <property type="entry name" value="Nicotinate mononucleotide:5,6-dimethylbenzimidazole phosphoribosyltransferase (CobT)"/>
    <property type="match status" value="1"/>
</dbReference>
<dbReference type="HOGENOM" id="CLU_053134_0_0_2"/>
<accession>A0A0A7LAH7</accession>
<dbReference type="InterPro" id="IPR036087">
    <property type="entry name" value="Nict_dMeBzImd_PRibTrfase_sf"/>
</dbReference>
<dbReference type="STRING" id="1577791.Mpt1_c02300"/>
<dbReference type="PANTHER" id="PTHR38811">
    <property type="match status" value="1"/>
</dbReference>
<organism evidence="2 3">
    <name type="scientific">Candidatus Methanoplasma termitum</name>
    <dbReference type="NCBI Taxonomy" id="1577791"/>
    <lineage>
        <taxon>Archaea</taxon>
        <taxon>Methanobacteriati</taxon>
        <taxon>Thermoplasmatota</taxon>
        <taxon>Thermoplasmata</taxon>
        <taxon>Methanomassiliicoccales</taxon>
        <taxon>Methanomassiliicoccaceae</taxon>
        <taxon>Candidatus Methanoplasma</taxon>
    </lineage>
</organism>